<dbReference type="CDD" id="cd01285">
    <property type="entry name" value="nucleoside_deaminase"/>
    <property type="match status" value="1"/>
</dbReference>
<evidence type="ECO:0000313" key="5">
    <source>
        <dbReference type="EMBL" id="KAB0805617.1"/>
    </source>
</evidence>
<dbReference type="PROSITE" id="PS51747">
    <property type="entry name" value="CYT_DCMP_DEAMINASES_2"/>
    <property type="match status" value="1"/>
</dbReference>
<evidence type="ECO:0000256" key="2">
    <source>
        <dbReference type="ARBA" id="ARBA00038160"/>
    </source>
</evidence>
<reference evidence="4" key="1">
    <citation type="journal article" date="2016" name="Sci. Rep.">
        <title>Molecular characterization of firefly nuptial gifts: a multi-omics approach sheds light on postcopulatory sexual selection.</title>
        <authorList>
            <person name="Al-Wathiqui N."/>
            <person name="Fallon T.R."/>
            <person name="South A."/>
            <person name="Weng J.K."/>
            <person name="Lewis S.M."/>
        </authorList>
    </citation>
    <scope>NUCLEOTIDE SEQUENCE</scope>
</reference>
<reference evidence="5 6" key="2">
    <citation type="journal article" date="2018" name="Elife">
        <title>Firefly genomes illuminate parallel origins of bioluminescence in beetles.</title>
        <authorList>
            <person name="Fallon T.R."/>
            <person name="Lower S.E."/>
            <person name="Chang C.H."/>
            <person name="Bessho-Uehara M."/>
            <person name="Martin G.J."/>
            <person name="Bewick A.J."/>
            <person name="Behringer M."/>
            <person name="Debat H.J."/>
            <person name="Wong I."/>
            <person name="Day J.C."/>
            <person name="Suvorov A."/>
            <person name="Silva C.J."/>
            <person name="Stanger-Hall K.F."/>
            <person name="Hall D.W."/>
            <person name="Schmitz R.J."/>
            <person name="Nelson D.R."/>
            <person name="Lewis S.M."/>
            <person name="Shigenobu S."/>
            <person name="Bybee S.M."/>
            <person name="Larracuente A.M."/>
            <person name="Oba Y."/>
            <person name="Weng J.K."/>
        </authorList>
    </citation>
    <scope>NUCLEOTIDE SEQUENCE [LARGE SCALE GENOMIC DNA]</scope>
    <source>
        <strain evidence="5">1611_PpyrPB1</strain>
        <tissue evidence="5">Whole body</tissue>
    </source>
</reference>
<keyword evidence="6" id="KW-1185">Reference proteome</keyword>
<evidence type="ECO:0000256" key="1">
    <source>
        <dbReference type="ARBA" id="ARBA00022694"/>
    </source>
</evidence>
<dbReference type="InterPro" id="IPR002125">
    <property type="entry name" value="CMP_dCMP_dom"/>
</dbReference>
<dbReference type="EMBL" id="GEZM01062473">
    <property type="protein sequence ID" value="JAV69705.1"/>
    <property type="molecule type" value="Transcribed_RNA"/>
</dbReference>
<gene>
    <name evidence="5" type="ORF">PPYR_02587</name>
</gene>
<dbReference type="GO" id="GO:0002100">
    <property type="term" value="P:tRNA wobble adenosine to inosine editing"/>
    <property type="evidence" value="ECO:0007669"/>
    <property type="project" value="InterPro"/>
</dbReference>
<organism evidence="4">
    <name type="scientific">Photinus pyralis</name>
    <name type="common">Common eastern firefly</name>
    <name type="synonym">Lampyris pyralis</name>
    <dbReference type="NCBI Taxonomy" id="7054"/>
    <lineage>
        <taxon>Eukaryota</taxon>
        <taxon>Metazoa</taxon>
        <taxon>Ecdysozoa</taxon>
        <taxon>Arthropoda</taxon>
        <taxon>Hexapoda</taxon>
        <taxon>Insecta</taxon>
        <taxon>Pterygota</taxon>
        <taxon>Neoptera</taxon>
        <taxon>Endopterygota</taxon>
        <taxon>Coleoptera</taxon>
        <taxon>Polyphaga</taxon>
        <taxon>Elateriformia</taxon>
        <taxon>Elateroidea</taxon>
        <taxon>Lampyridae</taxon>
        <taxon>Lampyrinae</taxon>
        <taxon>Photinus</taxon>
    </lineage>
</organism>
<dbReference type="PANTHER" id="PTHR11079">
    <property type="entry name" value="CYTOSINE DEAMINASE FAMILY MEMBER"/>
    <property type="match status" value="1"/>
</dbReference>
<dbReference type="GO" id="GO:0005737">
    <property type="term" value="C:cytoplasm"/>
    <property type="evidence" value="ECO:0007669"/>
    <property type="project" value="TreeGrafter"/>
</dbReference>
<name>A0A1Y1L7P1_PHOPY</name>
<dbReference type="Proteomes" id="UP000327044">
    <property type="component" value="Unassembled WGS sequence"/>
</dbReference>
<feature type="domain" description="CMP/dCMP-type deaminase" evidence="3">
    <location>
        <begin position="159"/>
        <end position="321"/>
    </location>
</feature>
<dbReference type="EMBL" id="VVIM01000001">
    <property type="protein sequence ID" value="KAB0805617.1"/>
    <property type="molecule type" value="Genomic_DNA"/>
</dbReference>
<dbReference type="InParanoid" id="A0A1Y1L7P1"/>
<accession>A0A1Y1L7P1</accession>
<evidence type="ECO:0000313" key="6">
    <source>
        <dbReference type="Proteomes" id="UP000327044"/>
    </source>
</evidence>
<dbReference type="GO" id="GO:0005634">
    <property type="term" value="C:nucleus"/>
    <property type="evidence" value="ECO:0007669"/>
    <property type="project" value="TreeGrafter"/>
</dbReference>
<dbReference type="GO" id="GO:0052717">
    <property type="term" value="F:tRNA-specific adenosine-34 deaminase activity"/>
    <property type="evidence" value="ECO:0007669"/>
    <property type="project" value="UniProtKB-EC"/>
</dbReference>
<dbReference type="EMBL" id="GEZM01062468">
    <property type="protein sequence ID" value="JAV69709.1"/>
    <property type="molecule type" value="Transcribed_RNA"/>
</dbReference>
<dbReference type="InterPro" id="IPR016193">
    <property type="entry name" value="Cytidine_deaminase-like"/>
</dbReference>
<dbReference type="AlphaFoldDB" id="A0A1Y1L7P1"/>
<comment type="similarity">
    <text evidence="2">Belongs to the cytidine and deoxycytidylate deaminase family. ADAT3 subfamily.</text>
</comment>
<dbReference type="PANTHER" id="PTHR11079:SF156">
    <property type="entry name" value="INACTIVE TRNA-SPECIFIC ADENOSINE DEAMINASE-LIKE PROTEIN 3-RELATED"/>
    <property type="match status" value="1"/>
</dbReference>
<dbReference type="SUPFAM" id="SSF53927">
    <property type="entry name" value="Cytidine deaminase-like"/>
    <property type="match status" value="1"/>
</dbReference>
<dbReference type="GO" id="GO:0046872">
    <property type="term" value="F:metal ion binding"/>
    <property type="evidence" value="ECO:0007669"/>
    <property type="project" value="UniProtKB-KW"/>
</dbReference>
<dbReference type="Pfam" id="PF00383">
    <property type="entry name" value="dCMP_cyt_deam_1"/>
    <property type="match status" value="1"/>
</dbReference>
<evidence type="ECO:0000259" key="3">
    <source>
        <dbReference type="PROSITE" id="PS51747"/>
    </source>
</evidence>
<keyword evidence="1" id="KW-0819">tRNA processing</keyword>
<reference evidence="5" key="3">
    <citation type="submission" date="2019-08" db="EMBL/GenBank/DDBJ databases">
        <authorList>
            <consortium name="Photinus pyralis genome working group"/>
            <person name="Fallon T.R."/>
            <person name="Sander Lower S.E."/>
            <person name="Weng J.-K."/>
        </authorList>
    </citation>
    <scope>NUCLEOTIDE SEQUENCE</scope>
    <source>
        <strain evidence="5">1611_PpyrPB1</strain>
        <tissue evidence="5">Whole body</tissue>
    </source>
</reference>
<evidence type="ECO:0000313" key="4">
    <source>
        <dbReference type="EMBL" id="JAV69709.1"/>
    </source>
</evidence>
<dbReference type="Gene3D" id="3.40.140.10">
    <property type="entry name" value="Cytidine Deaminase, domain 2"/>
    <property type="match status" value="1"/>
</dbReference>
<proteinExistence type="inferred from homology"/>
<dbReference type="FunCoup" id="A0A1Y1L7P1">
    <property type="interactions" value="612"/>
</dbReference>
<protein>
    <recommendedName>
        <fullName evidence="3">CMP/dCMP-type deaminase domain-containing protein</fullName>
    </recommendedName>
</protein>
<sequence length="353" mass="39457">MHSWINLSAKNMSDSKRRKLQTPFYPVLSPEFTDETPLTQVYVDTIKNIKLISKVLVELNSVLPISELCHLKRARGRDILVCQCSGDLQSEDVHQILKEKKFDVSQLEGNIKKILVAEIAPKTKKQYQTVNKLWPCNFHSDKYIEQLHDNSLFGASEINDHIKYMHIAVDIAKFYNSHSGVTVIDPSINSIVAVGFDTQHNNPCQHAVMVAIDHVAVTQNGGAWNPTRGDTVACNNKIVSGLPSEALKFLQEKYTCIEFGAKKFKAKPDAETPSDGPYLCTGYVLYVTREPCIMCSMALVHSRIKRVFFGAKNNSGGLGSLCQIHTVKHLNHHYEVFGGLLEHECSSLVTVCS</sequence>